<dbReference type="EMBL" id="JAUTDP010000007">
    <property type="protein sequence ID" value="KAK3397832.1"/>
    <property type="molecule type" value="Genomic_DNA"/>
</dbReference>
<evidence type="ECO:0000313" key="1">
    <source>
        <dbReference type="EMBL" id="KAK3397832.1"/>
    </source>
</evidence>
<keyword evidence="2" id="KW-1185">Reference proteome</keyword>
<evidence type="ECO:0000313" key="2">
    <source>
        <dbReference type="Proteomes" id="UP001281003"/>
    </source>
</evidence>
<name>A0AAE0PDI5_SORBR</name>
<accession>A0AAE0PDI5</accession>
<reference evidence="1" key="1">
    <citation type="journal article" date="2023" name="Mol. Phylogenet. Evol.">
        <title>Genome-scale phylogeny and comparative genomics of the fungal order Sordariales.</title>
        <authorList>
            <person name="Hensen N."/>
            <person name="Bonometti L."/>
            <person name="Westerberg I."/>
            <person name="Brannstrom I.O."/>
            <person name="Guillou S."/>
            <person name="Cros-Aarteil S."/>
            <person name="Calhoun S."/>
            <person name="Haridas S."/>
            <person name="Kuo A."/>
            <person name="Mondo S."/>
            <person name="Pangilinan J."/>
            <person name="Riley R."/>
            <person name="LaButti K."/>
            <person name="Andreopoulos B."/>
            <person name="Lipzen A."/>
            <person name="Chen C."/>
            <person name="Yan M."/>
            <person name="Daum C."/>
            <person name="Ng V."/>
            <person name="Clum A."/>
            <person name="Steindorff A."/>
            <person name="Ohm R.A."/>
            <person name="Martin F."/>
            <person name="Silar P."/>
            <person name="Natvig D.O."/>
            <person name="Lalanne C."/>
            <person name="Gautier V."/>
            <person name="Ament-Velasquez S.L."/>
            <person name="Kruys A."/>
            <person name="Hutchinson M.I."/>
            <person name="Powell A.J."/>
            <person name="Barry K."/>
            <person name="Miller A.N."/>
            <person name="Grigoriev I.V."/>
            <person name="Debuchy R."/>
            <person name="Gladieux P."/>
            <person name="Hiltunen Thoren M."/>
            <person name="Johannesson H."/>
        </authorList>
    </citation>
    <scope>NUCLEOTIDE SEQUENCE</scope>
    <source>
        <strain evidence="1">FGSC 1904</strain>
    </source>
</reference>
<sequence length="185" mass="21039">MREPEQQIHVKFDPPNDLGNITSIYSPSHTGYDFDILAPPNDHSGNWVRSREPTTQDLRDPNVLQKAYQWLSCCKERHTACHTPKYRAVQPPQRSQQPSSFFPTRLVRIDLPNTTQIQLVQPSQGMAYAVLGFHKNGREPGVTVQSNFMQRHSPFPIEGLPKSIQDGIVVARALGFQYIWITAFA</sequence>
<comment type="caution">
    <text evidence="1">The sequence shown here is derived from an EMBL/GenBank/DDBJ whole genome shotgun (WGS) entry which is preliminary data.</text>
</comment>
<proteinExistence type="predicted"/>
<organism evidence="1 2">
    <name type="scientific">Sordaria brevicollis</name>
    <dbReference type="NCBI Taxonomy" id="83679"/>
    <lineage>
        <taxon>Eukaryota</taxon>
        <taxon>Fungi</taxon>
        <taxon>Dikarya</taxon>
        <taxon>Ascomycota</taxon>
        <taxon>Pezizomycotina</taxon>
        <taxon>Sordariomycetes</taxon>
        <taxon>Sordariomycetidae</taxon>
        <taxon>Sordariales</taxon>
        <taxon>Sordariaceae</taxon>
        <taxon>Sordaria</taxon>
    </lineage>
</organism>
<dbReference type="AlphaFoldDB" id="A0AAE0PDI5"/>
<protein>
    <submittedName>
        <fullName evidence="1">Uncharacterized protein</fullName>
    </submittedName>
</protein>
<reference evidence="1" key="2">
    <citation type="submission" date="2023-07" db="EMBL/GenBank/DDBJ databases">
        <authorList>
            <consortium name="Lawrence Berkeley National Laboratory"/>
            <person name="Haridas S."/>
            <person name="Hensen N."/>
            <person name="Bonometti L."/>
            <person name="Westerberg I."/>
            <person name="Brannstrom I.O."/>
            <person name="Guillou S."/>
            <person name="Cros-Aarteil S."/>
            <person name="Calhoun S."/>
            <person name="Kuo A."/>
            <person name="Mondo S."/>
            <person name="Pangilinan J."/>
            <person name="Riley R."/>
            <person name="LaButti K."/>
            <person name="Andreopoulos B."/>
            <person name="Lipzen A."/>
            <person name="Chen C."/>
            <person name="Yanf M."/>
            <person name="Daum C."/>
            <person name="Ng V."/>
            <person name="Clum A."/>
            <person name="Steindorff A."/>
            <person name="Ohm R."/>
            <person name="Martin F."/>
            <person name="Silar P."/>
            <person name="Natvig D."/>
            <person name="Lalanne C."/>
            <person name="Gautier V."/>
            <person name="Ament-velasquez S.L."/>
            <person name="Kruys A."/>
            <person name="Hutchinson M.I."/>
            <person name="Powell A.J."/>
            <person name="Barry K."/>
            <person name="Miller A.N."/>
            <person name="Grigoriev I.V."/>
            <person name="Debuchy R."/>
            <person name="Gladieux P."/>
            <person name="Thoren M.H."/>
            <person name="Johannesson H."/>
        </authorList>
    </citation>
    <scope>NUCLEOTIDE SEQUENCE</scope>
    <source>
        <strain evidence="1">FGSC 1904</strain>
    </source>
</reference>
<dbReference type="Proteomes" id="UP001281003">
    <property type="component" value="Unassembled WGS sequence"/>
</dbReference>
<gene>
    <name evidence="1" type="ORF">B0T20DRAFT_453884</name>
</gene>